<dbReference type="EMBL" id="BSXT01002826">
    <property type="protein sequence ID" value="GMF51162.1"/>
    <property type="molecule type" value="Genomic_DNA"/>
</dbReference>
<evidence type="ECO:0000256" key="1">
    <source>
        <dbReference type="SAM" id="MobiDB-lite"/>
    </source>
</evidence>
<feature type="region of interest" description="Disordered" evidence="1">
    <location>
        <begin position="31"/>
        <end position="66"/>
    </location>
</feature>
<proteinExistence type="predicted"/>
<keyword evidence="3" id="KW-1185">Reference proteome</keyword>
<gene>
    <name evidence="2" type="ORF">Pfra01_002060700</name>
</gene>
<sequence length="193" mass="21440">MSGPARVLRPVRPPPLGKSAACIAALKKRGEYEDDEGDEAHEEEREKEKSKGKKGRAKASPSPVRSTAQYATHYKIDFTTCLVCYRSYMGTFMIFYRSLVMEDGGGLQEAKQAGVTDEPVSALTVDGGMDSEVEGDSSDCRSWYMDAHEFGDEGTEEEDNVGMEDKSWNHFSWSYLTTATLLTTPYPLIRLSL</sequence>
<organism evidence="2 3">
    <name type="scientific">Phytophthora fragariaefolia</name>
    <dbReference type="NCBI Taxonomy" id="1490495"/>
    <lineage>
        <taxon>Eukaryota</taxon>
        <taxon>Sar</taxon>
        <taxon>Stramenopiles</taxon>
        <taxon>Oomycota</taxon>
        <taxon>Peronosporomycetes</taxon>
        <taxon>Peronosporales</taxon>
        <taxon>Peronosporaceae</taxon>
        <taxon>Phytophthora</taxon>
    </lineage>
</organism>
<accession>A0A9W6Y1X3</accession>
<dbReference type="Proteomes" id="UP001165121">
    <property type="component" value="Unassembled WGS sequence"/>
</dbReference>
<dbReference type="AlphaFoldDB" id="A0A9W6Y1X3"/>
<reference evidence="2" key="1">
    <citation type="submission" date="2023-04" db="EMBL/GenBank/DDBJ databases">
        <title>Phytophthora fragariaefolia NBRC 109709.</title>
        <authorList>
            <person name="Ichikawa N."/>
            <person name="Sato H."/>
            <person name="Tonouchi N."/>
        </authorList>
    </citation>
    <scope>NUCLEOTIDE SEQUENCE</scope>
    <source>
        <strain evidence="2">NBRC 109709</strain>
    </source>
</reference>
<name>A0A9W6Y1X3_9STRA</name>
<evidence type="ECO:0000313" key="2">
    <source>
        <dbReference type="EMBL" id="GMF51162.1"/>
    </source>
</evidence>
<evidence type="ECO:0000313" key="3">
    <source>
        <dbReference type="Proteomes" id="UP001165121"/>
    </source>
</evidence>
<feature type="compositionally biased region" description="Acidic residues" evidence="1">
    <location>
        <begin position="32"/>
        <end position="41"/>
    </location>
</feature>
<protein>
    <submittedName>
        <fullName evidence="2">Unnamed protein product</fullName>
    </submittedName>
</protein>
<comment type="caution">
    <text evidence="2">The sequence shown here is derived from an EMBL/GenBank/DDBJ whole genome shotgun (WGS) entry which is preliminary data.</text>
</comment>